<dbReference type="InterPro" id="IPR041581">
    <property type="entry name" value="Glyoxalase_6"/>
</dbReference>
<feature type="domain" description="VOC" evidence="1">
    <location>
        <begin position="141"/>
        <end position="256"/>
    </location>
</feature>
<feature type="domain" description="VOC" evidence="1">
    <location>
        <begin position="11"/>
        <end position="127"/>
    </location>
</feature>
<dbReference type="Gene3D" id="3.10.180.10">
    <property type="entry name" value="2,3-Dihydroxybiphenyl 1,2-Dioxygenase, domain 1"/>
    <property type="match status" value="2"/>
</dbReference>
<dbReference type="Proteomes" id="UP001165124">
    <property type="component" value="Unassembled WGS sequence"/>
</dbReference>
<dbReference type="Pfam" id="PF18029">
    <property type="entry name" value="Glyoxalase_6"/>
    <property type="match status" value="1"/>
</dbReference>
<evidence type="ECO:0000313" key="2">
    <source>
        <dbReference type="EMBL" id="GLW62015.1"/>
    </source>
</evidence>
<dbReference type="InterPro" id="IPR052164">
    <property type="entry name" value="Anthracycline_SecMetBiosynth"/>
</dbReference>
<dbReference type="PANTHER" id="PTHR33993:SF14">
    <property type="entry name" value="GB|AAF24581.1"/>
    <property type="match status" value="1"/>
</dbReference>
<reference evidence="2" key="1">
    <citation type="submission" date="2023-02" db="EMBL/GenBank/DDBJ databases">
        <title>Actinomadura rubrobrunea NBRC 14622.</title>
        <authorList>
            <person name="Ichikawa N."/>
            <person name="Sato H."/>
            <person name="Tonouchi N."/>
        </authorList>
    </citation>
    <scope>NUCLEOTIDE SEQUENCE</scope>
    <source>
        <strain evidence="2">NBRC 14622</strain>
    </source>
</reference>
<evidence type="ECO:0000259" key="1">
    <source>
        <dbReference type="PROSITE" id="PS51819"/>
    </source>
</evidence>
<protein>
    <submittedName>
        <fullName evidence="2">Hydroxylase</fullName>
    </submittedName>
</protein>
<sequence length="258" mass="28103">MTEVSGYAPGAPCWVELASPKIRAARKFYGGVFGWHSHSYSYDFGDYHTWTLGKPKGPRVAGMRALAGTAQTSHWTCYFAVDDLGAAVRRVRAAGGQVIVEDAEVAHLGRLALAVDPDGVGFALWKGLAFQGAGVVDEPGALCWLELGCRDLDGAQRFYGDVLGWTFVERNHEGLTYSYWRVADRSVGGMVVLDSPLRPLERPQWMPYFAVEDCDACVAKAAKLGARVAVAPRDIRPGRYSIMRDPLGTPLAVIEPAR</sequence>
<dbReference type="PANTHER" id="PTHR33993">
    <property type="entry name" value="GLYOXALASE-RELATED"/>
    <property type="match status" value="1"/>
</dbReference>
<dbReference type="PROSITE" id="PS51819">
    <property type="entry name" value="VOC"/>
    <property type="match status" value="2"/>
</dbReference>
<comment type="caution">
    <text evidence="2">The sequence shown here is derived from an EMBL/GenBank/DDBJ whole genome shotgun (WGS) entry which is preliminary data.</text>
</comment>
<dbReference type="SUPFAM" id="SSF54593">
    <property type="entry name" value="Glyoxalase/Bleomycin resistance protein/Dihydroxybiphenyl dioxygenase"/>
    <property type="match status" value="2"/>
</dbReference>
<dbReference type="InterPro" id="IPR037523">
    <property type="entry name" value="VOC_core"/>
</dbReference>
<dbReference type="InterPro" id="IPR029068">
    <property type="entry name" value="Glyas_Bleomycin-R_OHBP_Dase"/>
</dbReference>
<evidence type="ECO:0000313" key="3">
    <source>
        <dbReference type="Proteomes" id="UP001165124"/>
    </source>
</evidence>
<dbReference type="EMBL" id="BSRZ01000001">
    <property type="protein sequence ID" value="GLW62015.1"/>
    <property type="molecule type" value="Genomic_DNA"/>
</dbReference>
<dbReference type="InterPro" id="IPR004360">
    <property type="entry name" value="Glyas_Fos-R_dOase_dom"/>
</dbReference>
<dbReference type="AlphaFoldDB" id="A0A9W6UUT9"/>
<keyword evidence="3" id="KW-1185">Reference proteome</keyword>
<dbReference type="Pfam" id="PF00903">
    <property type="entry name" value="Glyoxalase"/>
    <property type="match status" value="1"/>
</dbReference>
<organism evidence="2 3">
    <name type="scientific">Actinomadura rubrobrunea</name>
    <dbReference type="NCBI Taxonomy" id="115335"/>
    <lineage>
        <taxon>Bacteria</taxon>
        <taxon>Bacillati</taxon>
        <taxon>Actinomycetota</taxon>
        <taxon>Actinomycetes</taxon>
        <taxon>Streptosporangiales</taxon>
        <taxon>Thermomonosporaceae</taxon>
        <taxon>Actinomadura</taxon>
    </lineage>
</organism>
<proteinExistence type="predicted"/>
<dbReference type="CDD" id="cd07247">
    <property type="entry name" value="SgaA_N_like"/>
    <property type="match status" value="2"/>
</dbReference>
<name>A0A9W6UUT9_9ACTN</name>
<accession>A0A9W6UUT9</accession>
<gene>
    <name evidence="2" type="ORF">Arub01_02590</name>
</gene>
<dbReference type="RefSeq" id="WP_146150164.1">
    <property type="nucleotide sequence ID" value="NZ_BSRZ01000001.1"/>
</dbReference>